<protein>
    <submittedName>
        <fullName evidence="7">C-terminal processing peptidase</fullName>
    </submittedName>
</protein>
<evidence type="ECO:0000256" key="5">
    <source>
        <dbReference type="RuleBase" id="RU004404"/>
    </source>
</evidence>
<dbReference type="InterPro" id="IPR004447">
    <property type="entry name" value="Peptidase_S41A"/>
</dbReference>
<dbReference type="GO" id="GO:0030288">
    <property type="term" value="C:outer membrane-bounded periplasmic space"/>
    <property type="evidence" value="ECO:0007669"/>
    <property type="project" value="TreeGrafter"/>
</dbReference>
<evidence type="ECO:0000256" key="2">
    <source>
        <dbReference type="ARBA" id="ARBA00022670"/>
    </source>
</evidence>
<dbReference type="GO" id="GO:0004175">
    <property type="term" value="F:endopeptidase activity"/>
    <property type="evidence" value="ECO:0007669"/>
    <property type="project" value="TreeGrafter"/>
</dbReference>
<dbReference type="InterPro" id="IPR036034">
    <property type="entry name" value="PDZ_sf"/>
</dbReference>
<dbReference type="InterPro" id="IPR005151">
    <property type="entry name" value="Tail-specific_protease"/>
</dbReference>
<dbReference type="PROSITE" id="PS50106">
    <property type="entry name" value="PDZ"/>
    <property type="match status" value="1"/>
</dbReference>
<comment type="similarity">
    <text evidence="1 5">Belongs to the peptidase S41A family.</text>
</comment>
<reference evidence="8" key="2">
    <citation type="submission" date="2012-01" db="EMBL/GenBank/DDBJ databases">
        <title>Complete sequence of chromosome of Marinitoga piezophila KA3.</title>
        <authorList>
            <person name="Lucas S."/>
            <person name="Han J."/>
            <person name="Lapidus A."/>
            <person name="Cheng J.-F."/>
            <person name="Goodwin L."/>
            <person name="Pitluck S."/>
            <person name="Peters L."/>
            <person name="Mikhailova N."/>
            <person name="Teshima H."/>
            <person name="Detter J.C."/>
            <person name="Han C."/>
            <person name="Tapia R."/>
            <person name="Land M."/>
            <person name="Hauser L."/>
            <person name="Kyrpides N."/>
            <person name="Ivanova N."/>
            <person name="Pagani I."/>
            <person name="Jebbar M."/>
            <person name="Vannier P."/>
            <person name="Oger P."/>
            <person name="Cario A."/>
            <person name="Bartlett D."/>
            <person name="Noll K.M."/>
            <person name="Woyke T."/>
        </authorList>
    </citation>
    <scope>NUCLEOTIDE SEQUENCE [LARGE SCALE GENOMIC DNA]</scope>
    <source>
        <strain evidence="8">DSM 14283 / JCM 11233 / KA3</strain>
    </source>
</reference>
<dbReference type="eggNOG" id="COG0793">
    <property type="taxonomic scope" value="Bacteria"/>
</dbReference>
<dbReference type="Proteomes" id="UP000007161">
    <property type="component" value="Chromosome"/>
</dbReference>
<feature type="domain" description="PDZ" evidence="6">
    <location>
        <begin position="93"/>
        <end position="165"/>
    </location>
</feature>
<evidence type="ECO:0000313" key="7">
    <source>
        <dbReference type="EMBL" id="AEX84964.1"/>
    </source>
</evidence>
<dbReference type="CDD" id="cd07560">
    <property type="entry name" value="Peptidase_S41_CPP"/>
    <property type="match status" value="1"/>
</dbReference>
<dbReference type="Gene3D" id="3.90.226.10">
    <property type="entry name" value="2-enoyl-CoA Hydratase, Chain A, domain 1"/>
    <property type="match status" value="1"/>
</dbReference>
<dbReference type="NCBIfam" id="TIGR00225">
    <property type="entry name" value="prc"/>
    <property type="match status" value="1"/>
</dbReference>
<dbReference type="AlphaFoldDB" id="H2J5A6"/>
<proteinExistence type="inferred from homology"/>
<dbReference type="Pfam" id="PF03572">
    <property type="entry name" value="Peptidase_S41"/>
    <property type="match status" value="1"/>
</dbReference>
<dbReference type="GO" id="GO:0007165">
    <property type="term" value="P:signal transduction"/>
    <property type="evidence" value="ECO:0007669"/>
    <property type="project" value="TreeGrafter"/>
</dbReference>
<dbReference type="SMART" id="SM00228">
    <property type="entry name" value="PDZ"/>
    <property type="match status" value="1"/>
</dbReference>
<dbReference type="Gene3D" id="2.30.42.10">
    <property type="match status" value="1"/>
</dbReference>
<dbReference type="PANTHER" id="PTHR32060:SF30">
    <property type="entry name" value="CARBOXY-TERMINAL PROCESSING PROTEASE CTPA"/>
    <property type="match status" value="1"/>
</dbReference>
<dbReference type="KEGG" id="mpz:Marpi_0522"/>
<organism evidence="7 8">
    <name type="scientific">Marinitoga piezophila (strain DSM 14283 / JCM 11233 / KA3)</name>
    <dbReference type="NCBI Taxonomy" id="443254"/>
    <lineage>
        <taxon>Bacteria</taxon>
        <taxon>Thermotogati</taxon>
        <taxon>Thermotogota</taxon>
        <taxon>Thermotogae</taxon>
        <taxon>Petrotogales</taxon>
        <taxon>Petrotogaceae</taxon>
        <taxon>Marinitoga</taxon>
    </lineage>
</organism>
<name>H2J5A6_MARPK</name>
<accession>H2J5A6</accession>
<dbReference type="SUPFAM" id="SSF52096">
    <property type="entry name" value="ClpP/crotonase"/>
    <property type="match status" value="1"/>
</dbReference>
<evidence type="ECO:0000256" key="3">
    <source>
        <dbReference type="ARBA" id="ARBA00022801"/>
    </source>
</evidence>
<dbReference type="RefSeq" id="WP_014296036.1">
    <property type="nucleotide sequence ID" value="NC_016751.1"/>
</dbReference>
<evidence type="ECO:0000256" key="1">
    <source>
        <dbReference type="ARBA" id="ARBA00009179"/>
    </source>
</evidence>
<dbReference type="EMBL" id="CP003257">
    <property type="protein sequence ID" value="AEX84964.1"/>
    <property type="molecule type" value="Genomic_DNA"/>
</dbReference>
<evidence type="ECO:0000259" key="6">
    <source>
        <dbReference type="PROSITE" id="PS50106"/>
    </source>
</evidence>
<dbReference type="HOGENOM" id="CLU_017295_3_0_0"/>
<evidence type="ECO:0000313" key="8">
    <source>
        <dbReference type="Proteomes" id="UP000007161"/>
    </source>
</evidence>
<reference evidence="7 8" key="1">
    <citation type="journal article" date="2012" name="J. Bacteriol.">
        <title>Complete Genome Sequence of the Thermophilic, Piezophilic, Heterotrophic Bacterium Marinitoga piezophila KA3.</title>
        <authorList>
            <person name="Lucas S."/>
            <person name="Han J."/>
            <person name="Lapidus A."/>
            <person name="Cheng J.F."/>
            <person name="Goodwin L.A."/>
            <person name="Pitluck S."/>
            <person name="Peters L."/>
            <person name="Mikhailova N."/>
            <person name="Teshima H."/>
            <person name="Detter J.C."/>
            <person name="Han C."/>
            <person name="Tapia R."/>
            <person name="Land M."/>
            <person name="Hauser L."/>
            <person name="Kyrpides N.C."/>
            <person name="Ivanova N."/>
            <person name="Pagani I."/>
            <person name="Vannier P."/>
            <person name="Oger P."/>
            <person name="Bartlett D.H."/>
            <person name="Noll K.M."/>
            <person name="Woyke T."/>
            <person name="Jebbar M."/>
        </authorList>
    </citation>
    <scope>NUCLEOTIDE SEQUENCE [LARGE SCALE GENOMIC DNA]</scope>
    <source>
        <strain evidence="8">DSM 14283 / JCM 11233 / KA3</strain>
    </source>
</reference>
<dbReference type="Gene3D" id="3.30.750.44">
    <property type="match status" value="1"/>
</dbReference>
<dbReference type="STRING" id="443254.Marpi_0522"/>
<keyword evidence="4 5" id="KW-0720">Serine protease</keyword>
<dbReference type="GO" id="GO:0008236">
    <property type="term" value="F:serine-type peptidase activity"/>
    <property type="evidence" value="ECO:0007669"/>
    <property type="project" value="UniProtKB-KW"/>
</dbReference>
<evidence type="ECO:0000256" key="4">
    <source>
        <dbReference type="ARBA" id="ARBA00022825"/>
    </source>
</evidence>
<keyword evidence="2 5" id="KW-0645">Protease</keyword>
<dbReference type="MEROPS" id="S41.004"/>
<dbReference type="OrthoDB" id="9812068at2"/>
<keyword evidence="8" id="KW-1185">Reference proteome</keyword>
<dbReference type="SUPFAM" id="SSF50156">
    <property type="entry name" value="PDZ domain-like"/>
    <property type="match status" value="1"/>
</dbReference>
<dbReference type="GO" id="GO:0006508">
    <property type="term" value="P:proteolysis"/>
    <property type="evidence" value="ECO:0007669"/>
    <property type="project" value="UniProtKB-KW"/>
</dbReference>
<dbReference type="SMART" id="SM00245">
    <property type="entry name" value="TSPc"/>
    <property type="match status" value="1"/>
</dbReference>
<dbReference type="InterPro" id="IPR001478">
    <property type="entry name" value="PDZ"/>
</dbReference>
<keyword evidence="3 5" id="KW-0378">Hydrolase</keyword>
<gene>
    <name evidence="7" type="ordered locus">Marpi_0522</name>
</gene>
<dbReference type="Pfam" id="PF00595">
    <property type="entry name" value="PDZ"/>
    <property type="match status" value="1"/>
</dbReference>
<dbReference type="InterPro" id="IPR029045">
    <property type="entry name" value="ClpP/crotonase-like_dom_sf"/>
</dbReference>
<dbReference type="CDD" id="cd06782">
    <property type="entry name" value="cpPDZ_CPP-like"/>
    <property type="match status" value="1"/>
</dbReference>
<sequence length="416" mass="46503">MSKKMKSIITVVLIISSFVLLLANTKTDTRDIEKIYLEKFQNPIYSLLYYIEHMYYERDKVDYDKVLDSTLKGLVDGLNDPFAWYLDAQQVKESDIEESGEYGGLGILVSYDSKLEAIRIVSPMVGTPAYEAGLQADDLIISVDGSPVSEIGYMGAINKMRGTPGTTVEIEVFREGWEEAKKITLVRAKIETITAKYKVFEDNGFKIGYIKLTNFGEKSASEMRKALKAIEREHVDGIIFDLRNNPGGYLNVAIDIASMFIKDKTIVTVRYFDGSEEVVKPKTFEHFDFLDKLPIVLLVNKSSASASEIMTGALKDNKIATVIGTTTYGKAAVQRPIPLENGGEVWLPIGHYFTPNGNDIHLKGIEPDIKIENPKKELKNVEKLEAKNTTTYEAVIDPENDVQLKKAIEVLIMGGK</sequence>
<dbReference type="PANTHER" id="PTHR32060">
    <property type="entry name" value="TAIL-SPECIFIC PROTEASE"/>
    <property type="match status" value="1"/>
</dbReference>